<proteinExistence type="predicted"/>
<dbReference type="AlphaFoldDB" id="A0A8T2IJN3"/>
<dbReference type="Proteomes" id="UP000812440">
    <property type="component" value="Unassembled WGS sequence"/>
</dbReference>
<organism evidence="1 2">
    <name type="scientific">Hymenochirus boettgeri</name>
    <name type="common">Congo dwarf clawed frog</name>
    <dbReference type="NCBI Taxonomy" id="247094"/>
    <lineage>
        <taxon>Eukaryota</taxon>
        <taxon>Metazoa</taxon>
        <taxon>Chordata</taxon>
        <taxon>Craniata</taxon>
        <taxon>Vertebrata</taxon>
        <taxon>Euteleostomi</taxon>
        <taxon>Amphibia</taxon>
        <taxon>Batrachia</taxon>
        <taxon>Anura</taxon>
        <taxon>Pipoidea</taxon>
        <taxon>Pipidae</taxon>
        <taxon>Pipinae</taxon>
        <taxon>Hymenochirus</taxon>
    </lineage>
</organism>
<sequence length="94" mass="10406">MHPPPVSPITRFGRLITSLGLTDAWRHLNPNSQTYSCFSSTYNTMSRIDMIVISNSLLPALVESAYSPRLLSDPSPLLDISKLDKNAPQIYTGN</sequence>
<dbReference type="Gene3D" id="3.60.10.10">
    <property type="entry name" value="Endonuclease/exonuclease/phosphatase"/>
    <property type="match status" value="1"/>
</dbReference>
<evidence type="ECO:0000313" key="2">
    <source>
        <dbReference type="Proteomes" id="UP000812440"/>
    </source>
</evidence>
<dbReference type="OrthoDB" id="3264871at2759"/>
<name>A0A8T2IJN3_9PIPI</name>
<accession>A0A8T2IJN3</accession>
<comment type="caution">
    <text evidence="1">The sequence shown here is derived from an EMBL/GenBank/DDBJ whole genome shotgun (WGS) entry which is preliminary data.</text>
</comment>
<evidence type="ECO:0000313" key="1">
    <source>
        <dbReference type="EMBL" id="KAG8430988.1"/>
    </source>
</evidence>
<dbReference type="SUPFAM" id="SSF56219">
    <property type="entry name" value="DNase I-like"/>
    <property type="match status" value="1"/>
</dbReference>
<protein>
    <submittedName>
        <fullName evidence="1">Uncharacterized protein</fullName>
    </submittedName>
</protein>
<keyword evidence="2" id="KW-1185">Reference proteome</keyword>
<reference evidence="1" key="1">
    <citation type="thesis" date="2020" institute="ProQuest LLC" country="789 East Eisenhower Parkway, Ann Arbor, MI, USA">
        <title>Comparative Genomics and Chromosome Evolution.</title>
        <authorList>
            <person name="Mudd A.B."/>
        </authorList>
    </citation>
    <scope>NUCLEOTIDE SEQUENCE</scope>
    <source>
        <strain evidence="1">Female2</strain>
        <tissue evidence="1">Blood</tissue>
    </source>
</reference>
<gene>
    <name evidence="1" type="ORF">GDO86_019604</name>
</gene>
<dbReference type="EMBL" id="JAACNH010000442">
    <property type="protein sequence ID" value="KAG8430988.1"/>
    <property type="molecule type" value="Genomic_DNA"/>
</dbReference>
<dbReference type="InterPro" id="IPR036691">
    <property type="entry name" value="Endo/exonu/phosph_ase_sf"/>
</dbReference>